<comment type="caution">
    <text evidence="10">The sequence shown here is derived from an EMBL/GenBank/DDBJ whole genome shotgun (WGS) entry which is preliminary data.</text>
</comment>
<keyword evidence="4" id="KW-0804">Transcription</keyword>
<keyword evidence="6" id="KW-0175">Coiled coil</keyword>
<dbReference type="CDD" id="cd11446">
    <property type="entry name" value="bHLH_AtILR3_like"/>
    <property type="match status" value="1"/>
</dbReference>
<dbReference type="Gene3D" id="4.10.280.10">
    <property type="entry name" value="Helix-loop-helix DNA-binding domain"/>
    <property type="match status" value="1"/>
</dbReference>
<evidence type="ECO:0000313" key="10">
    <source>
        <dbReference type="EMBL" id="KAK7347267.1"/>
    </source>
</evidence>
<gene>
    <name evidence="10" type="ORF">VNO80_21795</name>
</gene>
<dbReference type="SUPFAM" id="SSF47459">
    <property type="entry name" value="HLH, helix-loop-helix DNA-binding domain"/>
    <property type="match status" value="1"/>
</dbReference>
<dbReference type="PANTHER" id="PTHR47075:SF9">
    <property type="entry name" value="TRANSCRIPTION FACTOR BHLH47"/>
    <property type="match status" value="1"/>
</dbReference>
<evidence type="ECO:0000256" key="3">
    <source>
        <dbReference type="ARBA" id="ARBA00023125"/>
    </source>
</evidence>
<keyword evidence="2" id="KW-0805">Transcription regulation</keyword>
<feature type="region of interest" description="Disordered" evidence="7">
    <location>
        <begin position="73"/>
        <end position="95"/>
    </location>
</feature>
<keyword evidence="8" id="KW-0812">Transmembrane</keyword>
<accession>A0AAN9QTE3</accession>
<dbReference type="InterPro" id="IPR036638">
    <property type="entry name" value="HLH_DNA-bd_sf"/>
</dbReference>
<evidence type="ECO:0000256" key="6">
    <source>
        <dbReference type="SAM" id="Coils"/>
    </source>
</evidence>
<feature type="transmembrane region" description="Helical" evidence="8">
    <location>
        <begin position="12"/>
        <end position="29"/>
    </location>
</feature>
<evidence type="ECO:0000256" key="5">
    <source>
        <dbReference type="ARBA" id="ARBA00023242"/>
    </source>
</evidence>
<evidence type="ECO:0000256" key="7">
    <source>
        <dbReference type="SAM" id="MobiDB-lite"/>
    </source>
</evidence>
<reference evidence="10 11" key="1">
    <citation type="submission" date="2024-01" db="EMBL/GenBank/DDBJ databases">
        <title>The genomes of 5 underutilized Papilionoideae crops provide insights into root nodulation and disease resistanc.</title>
        <authorList>
            <person name="Jiang F."/>
        </authorList>
    </citation>
    <scope>NUCLEOTIDE SEQUENCE [LARGE SCALE GENOMIC DNA]</scope>
    <source>
        <strain evidence="10">JINMINGXINNONG_FW02</strain>
        <tissue evidence="10">Leaves</tissue>
    </source>
</reference>
<evidence type="ECO:0000256" key="2">
    <source>
        <dbReference type="ARBA" id="ARBA00023015"/>
    </source>
</evidence>
<keyword evidence="11" id="KW-1185">Reference proteome</keyword>
<dbReference type="PANTHER" id="PTHR47075">
    <property type="entry name" value="TRANSCRIPTION FACTOR BHLH47"/>
    <property type="match status" value="1"/>
</dbReference>
<feature type="coiled-coil region" evidence="6">
    <location>
        <begin position="138"/>
        <end position="186"/>
    </location>
</feature>
<sequence>MCPSATLHRHNPILFSLSSALILIFQLLFTPNSILLFHCSNSIPVQSPPPLGNFEILLLEGFAHMGSESVAPAVETSKSRSSSGKMNQGKVPRKIHKAEREKMKREHLNELFLDLASALDVNENNGKASILCEASRLLKDLLSQIESLKKENVTLLSESHYVTMEKNELKEENCSLETQIEKLQGEIQARVAQSKPDLNVPHSELEPLEQSNFLGQSLQLPTMEPNLQQGSAVLLVPFRPDLQASFPAPNVNEVAPNSISVVSKPHARYPTAADSWPSQLLG</sequence>
<name>A0AAN9QTE3_PHACN</name>
<proteinExistence type="predicted"/>
<protein>
    <recommendedName>
        <fullName evidence="9">BHLH domain-containing protein</fullName>
    </recommendedName>
</protein>
<comment type="subcellular location">
    <subcellularLocation>
        <location evidence="1">Nucleus</location>
    </subcellularLocation>
</comment>
<evidence type="ECO:0000259" key="9">
    <source>
        <dbReference type="PROSITE" id="PS50888"/>
    </source>
</evidence>
<dbReference type="Pfam" id="PF23177">
    <property type="entry name" value="bHLH_IRO3"/>
    <property type="match status" value="1"/>
</dbReference>
<dbReference type="EMBL" id="JAYMYR010000008">
    <property type="protein sequence ID" value="KAK7347267.1"/>
    <property type="molecule type" value="Genomic_DNA"/>
</dbReference>
<dbReference type="GO" id="GO:0005634">
    <property type="term" value="C:nucleus"/>
    <property type="evidence" value="ECO:0007669"/>
    <property type="project" value="UniProtKB-SubCell"/>
</dbReference>
<dbReference type="Proteomes" id="UP001374584">
    <property type="component" value="Unassembled WGS sequence"/>
</dbReference>
<organism evidence="10 11">
    <name type="scientific">Phaseolus coccineus</name>
    <name type="common">Scarlet runner bean</name>
    <name type="synonym">Phaseolus multiflorus</name>
    <dbReference type="NCBI Taxonomy" id="3886"/>
    <lineage>
        <taxon>Eukaryota</taxon>
        <taxon>Viridiplantae</taxon>
        <taxon>Streptophyta</taxon>
        <taxon>Embryophyta</taxon>
        <taxon>Tracheophyta</taxon>
        <taxon>Spermatophyta</taxon>
        <taxon>Magnoliopsida</taxon>
        <taxon>eudicotyledons</taxon>
        <taxon>Gunneridae</taxon>
        <taxon>Pentapetalae</taxon>
        <taxon>rosids</taxon>
        <taxon>fabids</taxon>
        <taxon>Fabales</taxon>
        <taxon>Fabaceae</taxon>
        <taxon>Papilionoideae</taxon>
        <taxon>50 kb inversion clade</taxon>
        <taxon>NPAAA clade</taxon>
        <taxon>indigoferoid/millettioid clade</taxon>
        <taxon>Phaseoleae</taxon>
        <taxon>Phaseolus</taxon>
    </lineage>
</organism>
<keyword evidence="5" id="KW-0539">Nucleus</keyword>
<dbReference type="GO" id="GO:0003677">
    <property type="term" value="F:DNA binding"/>
    <property type="evidence" value="ECO:0007669"/>
    <property type="project" value="UniProtKB-KW"/>
</dbReference>
<evidence type="ECO:0000256" key="1">
    <source>
        <dbReference type="ARBA" id="ARBA00004123"/>
    </source>
</evidence>
<evidence type="ECO:0000313" key="11">
    <source>
        <dbReference type="Proteomes" id="UP001374584"/>
    </source>
</evidence>
<keyword evidence="8" id="KW-0472">Membrane</keyword>
<feature type="domain" description="BHLH" evidence="9">
    <location>
        <begin position="92"/>
        <end position="141"/>
    </location>
</feature>
<evidence type="ECO:0000256" key="8">
    <source>
        <dbReference type="SAM" id="Phobius"/>
    </source>
</evidence>
<dbReference type="PROSITE" id="PS50888">
    <property type="entry name" value="BHLH"/>
    <property type="match status" value="1"/>
</dbReference>
<dbReference type="InterPro" id="IPR011598">
    <property type="entry name" value="bHLH_dom"/>
</dbReference>
<keyword evidence="3" id="KW-0238">DNA-binding</keyword>
<keyword evidence="8" id="KW-1133">Transmembrane helix</keyword>
<dbReference type="InterPro" id="IPR057075">
    <property type="entry name" value="bHLH_IRO3"/>
</dbReference>
<dbReference type="AlphaFoldDB" id="A0AAN9QTE3"/>
<evidence type="ECO:0000256" key="4">
    <source>
        <dbReference type="ARBA" id="ARBA00023163"/>
    </source>
</evidence>
<dbReference type="GO" id="GO:0046983">
    <property type="term" value="F:protein dimerization activity"/>
    <property type="evidence" value="ECO:0007669"/>
    <property type="project" value="InterPro"/>
</dbReference>